<organism evidence="4 7">
    <name type="scientific">Sutcliffiella horikoshii</name>
    <dbReference type="NCBI Taxonomy" id="79883"/>
    <lineage>
        <taxon>Bacteria</taxon>
        <taxon>Bacillati</taxon>
        <taxon>Bacillota</taxon>
        <taxon>Bacilli</taxon>
        <taxon>Bacillales</taxon>
        <taxon>Bacillaceae</taxon>
        <taxon>Sutcliffiella</taxon>
    </lineage>
</organism>
<evidence type="ECO:0000313" key="7">
    <source>
        <dbReference type="Proteomes" id="UP000324517"/>
    </source>
</evidence>
<protein>
    <submittedName>
        <fullName evidence="4">AbrB/MazE/SpoVT family DNA-binding domain-containing protein</fullName>
    </submittedName>
</protein>
<dbReference type="Proteomes" id="UP000324517">
    <property type="component" value="Unassembled WGS sequence"/>
</dbReference>
<gene>
    <name evidence="2" type="ORF">B4U37_07975</name>
    <name evidence="3" type="ORF">FZC74_02895</name>
    <name evidence="4" type="ORF">FZC75_04160</name>
</gene>
<proteinExistence type="predicted"/>
<dbReference type="InterPro" id="IPR052975">
    <property type="entry name" value="Repressor-like_regulatory"/>
</dbReference>
<dbReference type="Gene3D" id="2.10.260.10">
    <property type="match status" value="2"/>
</dbReference>
<keyword evidence="4" id="KW-0238">DNA-binding</keyword>
<sequence>MSQTKELRRIRKSGHLTIPKSIREQLEISDGDVLMIMEQPLGLVMKPINEEHIYNESIVSNNGKVNIPIEIRRNLNINEETHFSVRLDKERTAVILEILEEETG</sequence>
<reference evidence="6 7" key="2">
    <citation type="submission" date="2019-08" db="EMBL/GenBank/DDBJ databases">
        <title>Bacillus genomes from the desert of Cuatro Cienegas, Coahuila.</title>
        <authorList>
            <person name="Olmedo-Alvarez G."/>
        </authorList>
    </citation>
    <scope>NUCLEOTIDE SEQUENCE [LARGE SCALE GENOMIC DNA]</scope>
    <source>
        <strain evidence="3 6">CH88_3T</strain>
        <strain evidence="4 7">CH98b_3T</strain>
    </source>
</reference>
<dbReference type="GeneID" id="96738362"/>
<evidence type="ECO:0000313" key="3">
    <source>
        <dbReference type="EMBL" id="TYS61237.1"/>
    </source>
</evidence>
<dbReference type="KEGG" id="bhk:B4U37_07975"/>
<evidence type="ECO:0000313" key="6">
    <source>
        <dbReference type="Proteomes" id="UP000323393"/>
    </source>
</evidence>
<evidence type="ECO:0000313" key="5">
    <source>
        <dbReference type="Proteomes" id="UP000195573"/>
    </source>
</evidence>
<feature type="domain" description="SpoVT-AbrB" evidence="1">
    <location>
        <begin position="8"/>
        <end position="53"/>
    </location>
</feature>
<dbReference type="SUPFAM" id="SSF89447">
    <property type="entry name" value="AbrB/MazE/MraZ-like"/>
    <property type="match status" value="2"/>
</dbReference>
<dbReference type="InterPro" id="IPR037914">
    <property type="entry name" value="SpoVT-AbrB_sf"/>
</dbReference>
<dbReference type="EMBL" id="VTET01000002">
    <property type="protein sequence ID" value="TYS73533.1"/>
    <property type="molecule type" value="Genomic_DNA"/>
</dbReference>
<evidence type="ECO:0000313" key="2">
    <source>
        <dbReference type="EMBL" id="ART75970.1"/>
    </source>
</evidence>
<dbReference type="NCBIfam" id="TIGR01439">
    <property type="entry name" value="lp_hng_hel_AbrB"/>
    <property type="match status" value="1"/>
</dbReference>
<dbReference type="SMART" id="SM00966">
    <property type="entry name" value="SpoVT_AbrB"/>
    <property type="match status" value="2"/>
</dbReference>
<dbReference type="Proteomes" id="UP000195573">
    <property type="component" value="Chromosome"/>
</dbReference>
<dbReference type="PANTHER" id="PTHR34860:SF6">
    <property type="entry name" value="REPRESSOR-LIKE PROTEIN SSO7C3"/>
    <property type="match status" value="1"/>
</dbReference>
<evidence type="ECO:0000313" key="4">
    <source>
        <dbReference type="EMBL" id="TYS73533.1"/>
    </source>
</evidence>
<dbReference type="OrthoDB" id="2896720at2"/>
<dbReference type="GO" id="GO:0003677">
    <property type="term" value="F:DNA binding"/>
    <property type="evidence" value="ECO:0007669"/>
    <property type="project" value="UniProtKB-KW"/>
</dbReference>
<reference evidence="2 5" key="1">
    <citation type="submission" date="2017-04" db="EMBL/GenBank/DDBJ databases">
        <title>Complete Genome Sequence of the Bacillus horikoshii 20a strain from Cuatro Cienegas, Coahuila, Mexico.</title>
        <authorList>
            <person name="Zarza E."/>
            <person name="Alcaraz L.D."/>
            <person name="Aguilar-Salinas B."/>
            <person name="Islas A."/>
            <person name="Olmedo-Alvarez G."/>
        </authorList>
    </citation>
    <scope>NUCLEOTIDE SEQUENCE [LARGE SCALE GENOMIC DNA]</scope>
    <source>
        <strain evidence="2 5">20a</strain>
    </source>
</reference>
<dbReference type="EMBL" id="CP020880">
    <property type="protein sequence ID" value="ART75970.1"/>
    <property type="molecule type" value="Genomic_DNA"/>
</dbReference>
<evidence type="ECO:0000259" key="1">
    <source>
        <dbReference type="SMART" id="SM00966"/>
    </source>
</evidence>
<dbReference type="Proteomes" id="UP000323393">
    <property type="component" value="Unassembled WGS sequence"/>
</dbReference>
<dbReference type="EMBL" id="VTEU01000001">
    <property type="protein sequence ID" value="TYS61237.1"/>
    <property type="molecule type" value="Genomic_DNA"/>
</dbReference>
<dbReference type="InterPro" id="IPR007159">
    <property type="entry name" value="SpoVT-AbrB_dom"/>
</dbReference>
<dbReference type="RefSeq" id="WP_088017800.1">
    <property type="nucleotide sequence ID" value="NZ_CP020880.1"/>
</dbReference>
<dbReference type="PANTHER" id="PTHR34860">
    <property type="entry name" value="REPRESSOR-LIKE PROTEIN SSO7C3"/>
    <property type="match status" value="1"/>
</dbReference>
<name>A0A1Y0CKY7_9BACI</name>
<dbReference type="AlphaFoldDB" id="A0A1Y0CKY7"/>
<accession>A0A1Y0CKY7</accession>
<feature type="domain" description="SpoVT-AbrB" evidence="1">
    <location>
        <begin position="57"/>
        <end position="104"/>
    </location>
</feature>
<keyword evidence="5" id="KW-1185">Reference proteome</keyword>